<organism evidence="8 9">
    <name type="scientific">Iris pallida</name>
    <name type="common">Sweet iris</name>
    <dbReference type="NCBI Taxonomy" id="29817"/>
    <lineage>
        <taxon>Eukaryota</taxon>
        <taxon>Viridiplantae</taxon>
        <taxon>Streptophyta</taxon>
        <taxon>Embryophyta</taxon>
        <taxon>Tracheophyta</taxon>
        <taxon>Spermatophyta</taxon>
        <taxon>Magnoliopsida</taxon>
        <taxon>Liliopsida</taxon>
        <taxon>Asparagales</taxon>
        <taxon>Iridaceae</taxon>
        <taxon>Iridoideae</taxon>
        <taxon>Irideae</taxon>
        <taxon>Iris</taxon>
    </lineage>
</organism>
<comment type="subcellular location">
    <subcellularLocation>
        <location evidence="1">Nucleus</location>
    </subcellularLocation>
</comment>
<dbReference type="PROSITE" id="PS50888">
    <property type="entry name" value="BHLH"/>
    <property type="match status" value="1"/>
</dbReference>
<dbReference type="CDD" id="cd11393">
    <property type="entry name" value="bHLH_AtbHLH_like"/>
    <property type="match status" value="1"/>
</dbReference>
<dbReference type="InterPro" id="IPR045843">
    <property type="entry name" value="IND-like"/>
</dbReference>
<dbReference type="InterPro" id="IPR036638">
    <property type="entry name" value="HLH_DNA-bd_sf"/>
</dbReference>
<dbReference type="SUPFAM" id="SSF47459">
    <property type="entry name" value="HLH, helix-loop-helix DNA-binding domain"/>
    <property type="match status" value="1"/>
</dbReference>
<dbReference type="GO" id="GO:0000981">
    <property type="term" value="F:DNA-binding transcription factor activity, RNA polymerase II-specific"/>
    <property type="evidence" value="ECO:0007669"/>
    <property type="project" value="TreeGrafter"/>
</dbReference>
<evidence type="ECO:0000256" key="4">
    <source>
        <dbReference type="ARBA" id="ARBA00023163"/>
    </source>
</evidence>
<reference evidence="8" key="2">
    <citation type="submission" date="2023-04" db="EMBL/GenBank/DDBJ databases">
        <authorList>
            <person name="Bruccoleri R.E."/>
            <person name="Oakeley E.J."/>
            <person name="Faust A.-M."/>
            <person name="Dessus-Babus S."/>
            <person name="Altorfer M."/>
            <person name="Burckhardt D."/>
            <person name="Oertli M."/>
            <person name="Naumann U."/>
            <person name="Petersen F."/>
            <person name="Wong J."/>
        </authorList>
    </citation>
    <scope>NUCLEOTIDE SEQUENCE</scope>
    <source>
        <strain evidence="8">GSM-AAB239-AS_SAM_17_03QT</strain>
        <tissue evidence="8">Leaf</tissue>
    </source>
</reference>
<keyword evidence="9" id="KW-1185">Reference proteome</keyword>
<feature type="compositionally biased region" description="Low complexity" evidence="6">
    <location>
        <begin position="57"/>
        <end position="83"/>
    </location>
</feature>
<dbReference type="PANTHER" id="PTHR16223">
    <property type="entry name" value="TRANSCRIPTION FACTOR BHLH83-RELATED"/>
    <property type="match status" value="1"/>
</dbReference>
<evidence type="ECO:0000256" key="6">
    <source>
        <dbReference type="SAM" id="MobiDB-lite"/>
    </source>
</evidence>
<evidence type="ECO:0000256" key="1">
    <source>
        <dbReference type="ARBA" id="ARBA00004123"/>
    </source>
</evidence>
<evidence type="ECO:0000313" key="8">
    <source>
        <dbReference type="EMBL" id="KAJ6835352.1"/>
    </source>
</evidence>
<evidence type="ECO:0000256" key="3">
    <source>
        <dbReference type="ARBA" id="ARBA00023015"/>
    </source>
</evidence>
<keyword evidence="5" id="KW-0539">Nucleus</keyword>
<dbReference type="GO" id="GO:0046983">
    <property type="term" value="F:protein dimerization activity"/>
    <property type="evidence" value="ECO:0007669"/>
    <property type="project" value="InterPro"/>
</dbReference>
<keyword evidence="3" id="KW-0805">Transcription regulation</keyword>
<feature type="region of interest" description="Disordered" evidence="6">
    <location>
        <begin position="52"/>
        <end position="119"/>
    </location>
</feature>
<name>A0AAX6H3G9_IRIPA</name>
<sequence>MELADSRGSLSGLEEEEEGRSCFIYDTQTLYSSYYNSKSTTTQMLYFGDRGVRQQHSDSSSSSSLNSALSSSNTITSNSNTSSKTEREELGHASEGSKANTSPTESKRQKKERSPPMATIKVRKDKLGDKITELQQLVSPFGKSDTASVLHEALGYISFLHDQVQVLSSPYMKWIPSTTHLQEERWSDDLRSRGLCLVPVSCTENMARDNGADFWSPALSNYLSLSPKH</sequence>
<keyword evidence="4" id="KW-0804">Transcription</keyword>
<dbReference type="GO" id="GO:0000978">
    <property type="term" value="F:RNA polymerase II cis-regulatory region sequence-specific DNA binding"/>
    <property type="evidence" value="ECO:0007669"/>
    <property type="project" value="TreeGrafter"/>
</dbReference>
<dbReference type="GO" id="GO:0005634">
    <property type="term" value="C:nucleus"/>
    <property type="evidence" value="ECO:0007669"/>
    <property type="project" value="UniProtKB-SubCell"/>
</dbReference>
<protein>
    <submittedName>
        <fullName evidence="8">Transcription factor bHLH113-like</fullName>
    </submittedName>
</protein>
<dbReference type="PANTHER" id="PTHR16223:SF380">
    <property type="entry name" value="HELIX-LOOP-HELIX DNA-BINDING DOMAIN CONTAINING PROTEIN, EXPRESSED"/>
    <property type="match status" value="1"/>
</dbReference>
<dbReference type="Proteomes" id="UP001140949">
    <property type="component" value="Unassembled WGS sequence"/>
</dbReference>
<proteinExistence type="inferred from homology"/>
<dbReference type="InterPro" id="IPR011598">
    <property type="entry name" value="bHLH_dom"/>
</dbReference>
<evidence type="ECO:0000256" key="2">
    <source>
        <dbReference type="ARBA" id="ARBA00005510"/>
    </source>
</evidence>
<evidence type="ECO:0000313" key="9">
    <source>
        <dbReference type="Proteomes" id="UP001140949"/>
    </source>
</evidence>
<dbReference type="InterPro" id="IPR045239">
    <property type="entry name" value="bHLH95_bHLH"/>
</dbReference>
<accession>A0AAX6H3G9</accession>
<reference evidence="8" key="1">
    <citation type="journal article" date="2023" name="GigaByte">
        <title>Genome assembly of the bearded iris, Iris pallida Lam.</title>
        <authorList>
            <person name="Bruccoleri R.E."/>
            <person name="Oakeley E.J."/>
            <person name="Faust A.M.E."/>
            <person name="Altorfer M."/>
            <person name="Dessus-Babus S."/>
            <person name="Burckhardt D."/>
            <person name="Oertli M."/>
            <person name="Naumann U."/>
            <person name="Petersen F."/>
            <person name="Wong J."/>
        </authorList>
    </citation>
    <scope>NUCLEOTIDE SEQUENCE</scope>
    <source>
        <strain evidence="8">GSM-AAB239-AS_SAM_17_03QT</strain>
    </source>
</reference>
<feature type="region of interest" description="Disordered" evidence="6">
    <location>
        <begin position="1"/>
        <end position="22"/>
    </location>
</feature>
<evidence type="ECO:0000256" key="5">
    <source>
        <dbReference type="ARBA" id="ARBA00023242"/>
    </source>
</evidence>
<feature type="domain" description="BHLH" evidence="7">
    <location>
        <begin position="111"/>
        <end position="160"/>
    </location>
</feature>
<comment type="similarity">
    <text evidence="2">Belongs to the bHLH protein family.</text>
</comment>
<dbReference type="EMBL" id="JANAVB010013400">
    <property type="protein sequence ID" value="KAJ6835352.1"/>
    <property type="molecule type" value="Genomic_DNA"/>
</dbReference>
<dbReference type="Gene3D" id="4.10.280.10">
    <property type="entry name" value="Helix-loop-helix DNA-binding domain"/>
    <property type="match status" value="1"/>
</dbReference>
<evidence type="ECO:0000259" key="7">
    <source>
        <dbReference type="PROSITE" id="PS50888"/>
    </source>
</evidence>
<comment type="caution">
    <text evidence="8">The sequence shown here is derived from an EMBL/GenBank/DDBJ whole genome shotgun (WGS) entry which is preliminary data.</text>
</comment>
<gene>
    <name evidence="8" type="ORF">M6B38_331000</name>
</gene>
<dbReference type="AlphaFoldDB" id="A0AAX6H3G9"/>
<feature type="compositionally biased region" description="Low complexity" evidence="6">
    <location>
        <begin position="1"/>
        <end position="12"/>
    </location>
</feature>